<dbReference type="SMART" id="SM00422">
    <property type="entry name" value="HTH_MERR"/>
    <property type="match status" value="1"/>
</dbReference>
<dbReference type="Proteomes" id="UP000554286">
    <property type="component" value="Unassembled WGS sequence"/>
</dbReference>
<accession>A0A7W6RBJ1</accession>
<evidence type="ECO:0000313" key="3">
    <source>
        <dbReference type="EMBL" id="MBB4264914.1"/>
    </source>
</evidence>
<dbReference type="Gene3D" id="1.10.1660.10">
    <property type="match status" value="1"/>
</dbReference>
<keyword evidence="4" id="KW-1185">Reference proteome</keyword>
<dbReference type="PANTHER" id="PTHR30204:SF92">
    <property type="entry name" value="HTH-TYPE TRANSCRIPTIONAL REGULATOR ZNTR"/>
    <property type="match status" value="1"/>
</dbReference>
<gene>
    <name evidence="3" type="ORF">GGD89_000525</name>
</gene>
<dbReference type="Pfam" id="PF13411">
    <property type="entry name" value="MerR_1"/>
    <property type="match status" value="1"/>
</dbReference>
<protein>
    <submittedName>
        <fullName evidence="3">DNA-binding transcriptional MerR regulator</fullName>
    </submittedName>
</protein>
<dbReference type="EMBL" id="JACIGK010000003">
    <property type="protein sequence ID" value="MBB4264914.1"/>
    <property type="molecule type" value="Genomic_DNA"/>
</dbReference>
<reference evidence="3 4" key="1">
    <citation type="submission" date="2020-08" db="EMBL/GenBank/DDBJ databases">
        <title>Genome sequencing of Purple Non-Sulfur Bacteria from various extreme environments.</title>
        <authorList>
            <person name="Mayer M."/>
        </authorList>
    </citation>
    <scope>NUCLEOTIDE SEQUENCE [LARGE SCALE GENOMIC DNA]</scope>
    <source>
        <strain evidence="3 4">JA131</strain>
    </source>
</reference>
<dbReference type="GO" id="GO:0003700">
    <property type="term" value="F:DNA-binding transcription factor activity"/>
    <property type="evidence" value="ECO:0007669"/>
    <property type="project" value="InterPro"/>
</dbReference>
<dbReference type="SUPFAM" id="SSF46955">
    <property type="entry name" value="Putative DNA-binding domain"/>
    <property type="match status" value="1"/>
</dbReference>
<keyword evidence="1 3" id="KW-0238">DNA-binding</keyword>
<dbReference type="PRINTS" id="PR00040">
    <property type="entry name" value="HTHMERR"/>
</dbReference>
<name>A0A7W6RBJ1_9PROT</name>
<dbReference type="PANTHER" id="PTHR30204">
    <property type="entry name" value="REDOX-CYCLING DRUG-SENSING TRANSCRIPTIONAL ACTIVATOR SOXR"/>
    <property type="match status" value="1"/>
</dbReference>
<feature type="domain" description="HTH merR-type" evidence="2">
    <location>
        <begin position="1"/>
        <end position="69"/>
    </location>
</feature>
<sequence>MNIGTLARLTDTKVDTIRYYERIGVLAAPARTSGNHRVYTREHLRRLSFVRGARRLGFTLDEVREMIALGRHAEHSCAEIHAVAGRHLEAVRGKITHLERLRDELAHMVDQCVGGRVDHCGILDALSHGGDAEVDADDGVGG</sequence>
<dbReference type="GO" id="GO:0003677">
    <property type="term" value="F:DNA binding"/>
    <property type="evidence" value="ECO:0007669"/>
    <property type="project" value="UniProtKB-KW"/>
</dbReference>
<evidence type="ECO:0000313" key="4">
    <source>
        <dbReference type="Proteomes" id="UP000554286"/>
    </source>
</evidence>
<organism evidence="3 4">
    <name type="scientific">Roseospira visakhapatnamensis</name>
    <dbReference type="NCBI Taxonomy" id="390880"/>
    <lineage>
        <taxon>Bacteria</taxon>
        <taxon>Pseudomonadati</taxon>
        <taxon>Pseudomonadota</taxon>
        <taxon>Alphaproteobacteria</taxon>
        <taxon>Rhodospirillales</taxon>
        <taxon>Rhodospirillaceae</taxon>
        <taxon>Roseospira</taxon>
    </lineage>
</organism>
<comment type="caution">
    <text evidence="3">The sequence shown here is derived from an EMBL/GenBank/DDBJ whole genome shotgun (WGS) entry which is preliminary data.</text>
</comment>
<dbReference type="PROSITE" id="PS50937">
    <property type="entry name" value="HTH_MERR_2"/>
    <property type="match status" value="1"/>
</dbReference>
<dbReference type="AlphaFoldDB" id="A0A7W6RBJ1"/>
<dbReference type="CDD" id="cd04785">
    <property type="entry name" value="HTH_CadR-PbrR-like"/>
    <property type="match status" value="1"/>
</dbReference>
<dbReference type="InterPro" id="IPR000551">
    <property type="entry name" value="MerR-type_HTH_dom"/>
</dbReference>
<dbReference type="InterPro" id="IPR047057">
    <property type="entry name" value="MerR_fam"/>
</dbReference>
<dbReference type="InterPro" id="IPR009061">
    <property type="entry name" value="DNA-bd_dom_put_sf"/>
</dbReference>
<evidence type="ECO:0000256" key="1">
    <source>
        <dbReference type="ARBA" id="ARBA00023125"/>
    </source>
</evidence>
<dbReference type="RefSeq" id="WP_184042552.1">
    <property type="nucleotide sequence ID" value="NZ_JACIGK010000003.1"/>
</dbReference>
<evidence type="ECO:0000259" key="2">
    <source>
        <dbReference type="PROSITE" id="PS50937"/>
    </source>
</evidence>
<proteinExistence type="predicted"/>